<name>A0AAF0PR04_SOLVR</name>
<dbReference type="EMBL" id="CP133612">
    <property type="protein sequence ID" value="WMV09478.1"/>
    <property type="molecule type" value="Genomic_DNA"/>
</dbReference>
<gene>
    <name evidence="1" type="ORF">MTR67_002863</name>
</gene>
<dbReference type="Proteomes" id="UP001234989">
    <property type="component" value="Chromosome 1"/>
</dbReference>
<keyword evidence="2" id="KW-1185">Reference proteome</keyword>
<organism evidence="1 2">
    <name type="scientific">Solanum verrucosum</name>
    <dbReference type="NCBI Taxonomy" id="315347"/>
    <lineage>
        <taxon>Eukaryota</taxon>
        <taxon>Viridiplantae</taxon>
        <taxon>Streptophyta</taxon>
        <taxon>Embryophyta</taxon>
        <taxon>Tracheophyta</taxon>
        <taxon>Spermatophyta</taxon>
        <taxon>Magnoliopsida</taxon>
        <taxon>eudicotyledons</taxon>
        <taxon>Gunneridae</taxon>
        <taxon>Pentapetalae</taxon>
        <taxon>asterids</taxon>
        <taxon>lamiids</taxon>
        <taxon>Solanales</taxon>
        <taxon>Solanaceae</taxon>
        <taxon>Solanoideae</taxon>
        <taxon>Solaneae</taxon>
        <taxon>Solanum</taxon>
    </lineage>
</organism>
<reference evidence="1" key="1">
    <citation type="submission" date="2023-08" db="EMBL/GenBank/DDBJ databases">
        <title>A de novo genome assembly of Solanum verrucosum Schlechtendal, a Mexican diploid species geographically isolated from the other diploid A-genome species in potato relatives.</title>
        <authorList>
            <person name="Hosaka K."/>
        </authorList>
    </citation>
    <scope>NUCLEOTIDE SEQUENCE</scope>
    <source>
        <tissue evidence="1">Young leaves</tissue>
    </source>
</reference>
<dbReference type="AlphaFoldDB" id="A0AAF0PR04"/>
<evidence type="ECO:0000313" key="2">
    <source>
        <dbReference type="Proteomes" id="UP001234989"/>
    </source>
</evidence>
<evidence type="ECO:0000313" key="1">
    <source>
        <dbReference type="EMBL" id="WMV09478.1"/>
    </source>
</evidence>
<protein>
    <submittedName>
        <fullName evidence="1">Uncharacterized protein</fullName>
    </submittedName>
</protein>
<accession>A0AAF0PR04</accession>
<sequence>MQPAAVYNPNTKEVRFLPNPNEGIDKSWRDTQNIFPCVPYYMPSVCTSGAIYKFAMADYISIVAFELNLKKSKLLHCGMQLNSYTITT</sequence>
<proteinExistence type="predicted"/>